<gene>
    <name evidence="3" type="ORF">RF11_08958</name>
</gene>
<evidence type="ECO:0000256" key="1">
    <source>
        <dbReference type="PROSITE-ProRule" id="PRU00330"/>
    </source>
</evidence>
<protein>
    <recommendedName>
        <fullName evidence="2">Cullin family profile domain-containing protein</fullName>
    </recommendedName>
</protein>
<organism evidence="3 4">
    <name type="scientific">Thelohanellus kitauei</name>
    <name type="common">Myxosporean</name>
    <dbReference type="NCBI Taxonomy" id="669202"/>
    <lineage>
        <taxon>Eukaryota</taxon>
        <taxon>Metazoa</taxon>
        <taxon>Cnidaria</taxon>
        <taxon>Myxozoa</taxon>
        <taxon>Myxosporea</taxon>
        <taxon>Bivalvulida</taxon>
        <taxon>Platysporina</taxon>
        <taxon>Myxobolidae</taxon>
        <taxon>Thelohanellus</taxon>
    </lineage>
</organism>
<dbReference type="InterPro" id="IPR016158">
    <property type="entry name" value="Cullin_homology"/>
</dbReference>
<dbReference type="GO" id="GO:0006511">
    <property type="term" value="P:ubiquitin-dependent protein catabolic process"/>
    <property type="evidence" value="ECO:0007669"/>
    <property type="project" value="InterPro"/>
</dbReference>
<feature type="domain" description="Cullin family profile" evidence="2">
    <location>
        <begin position="242"/>
        <end position="407"/>
    </location>
</feature>
<dbReference type="SUPFAM" id="SSF75632">
    <property type="entry name" value="Cullin homology domain"/>
    <property type="match status" value="1"/>
</dbReference>
<comment type="caution">
    <text evidence="3">The sequence shown here is derived from an EMBL/GenBank/DDBJ whole genome shotgun (WGS) entry which is preliminary data.</text>
</comment>
<dbReference type="InterPro" id="IPR036317">
    <property type="entry name" value="Cullin_homology_sf"/>
</dbReference>
<dbReference type="GO" id="GO:0031625">
    <property type="term" value="F:ubiquitin protein ligase binding"/>
    <property type="evidence" value="ECO:0007669"/>
    <property type="project" value="InterPro"/>
</dbReference>
<dbReference type="AlphaFoldDB" id="A0A0C2J113"/>
<dbReference type="Gene3D" id="3.30.230.130">
    <property type="entry name" value="Cullin, Chain C, Domain 2"/>
    <property type="match status" value="1"/>
</dbReference>
<comment type="similarity">
    <text evidence="1">Belongs to the cullin family.</text>
</comment>
<dbReference type="PROSITE" id="PS50069">
    <property type="entry name" value="CULLIN_2"/>
    <property type="match status" value="1"/>
</dbReference>
<dbReference type="InterPro" id="IPR059120">
    <property type="entry name" value="Cullin-like_AB"/>
</dbReference>
<accession>A0A0C2J113</accession>
<proteinExistence type="inferred from homology"/>
<keyword evidence="4" id="KW-1185">Reference proteome</keyword>
<dbReference type="Pfam" id="PF26557">
    <property type="entry name" value="Cullin_AB"/>
    <property type="match status" value="1"/>
</dbReference>
<evidence type="ECO:0000259" key="2">
    <source>
        <dbReference type="PROSITE" id="PS50069"/>
    </source>
</evidence>
<dbReference type="Proteomes" id="UP000031668">
    <property type="component" value="Unassembled WGS sequence"/>
</dbReference>
<name>A0A0C2J113_THEKT</name>
<evidence type="ECO:0000313" key="4">
    <source>
        <dbReference type="Proteomes" id="UP000031668"/>
    </source>
</evidence>
<reference evidence="3 4" key="1">
    <citation type="journal article" date="2014" name="Genome Biol. Evol.">
        <title>The genome of the myxosporean Thelohanellus kitauei shows adaptations to nutrient acquisition within its fish host.</title>
        <authorList>
            <person name="Yang Y."/>
            <person name="Xiong J."/>
            <person name="Zhou Z."/>
            <person name="Huo F."/>
            <person name="Miao W."/>
            <person name="Ran C."/>
            <person name="Liu Y."/>
            <person name="Zhang J."/>
            <person name="Feng J."/>
            <person name="Wang M."/>
            <person name="Wang M."/>
            <person name="Wang L."/>
            <person name="Yao B."/>
        </authorList>
    </citation>
    <scope>NUCLEOTIDE SEQUENCE [LARGE SCALE GENOMIC DNA]</scope>
    <source>
        <strain evidence="3">Wuqing</strain>
    </source>
</reference>
<dbReference type="EMBL" id="JWZT01004873">
    <property type="protein sequence ID" value="KII62782.1"/>
    <property type="molecule type" value="Genomic_DNA"/>
</dbReference>
<evidence type="ECO:0000313" key="3">
    <source>
        <dbReference type="EMBL" id="KII62782.1"/>
    </source>
</evidence>
<sequence length="407" mass="48099">MLMRSFASSIHQCEGAESESIDSRLFKIIVEHTKLMMEQIITTSIDEDFDQYLTQSVTCLDHVFIIVPNIIEEQHSHFQEAREFLAKLIIGDHTPALVQKFTQSLKQNDNPSMIIMSIVCDKILKISCDHSSLFEQVSKEFFEFVVKEIKKTFDDYIEKPNKLCDILSSKYARFENFIDKYAKINDELNLKLQSALKMVVEDVEENMQFVFTFTKYWEQLVFSAQPLGIDVSHKHMNIISRIYSQFTHREKFHRVMIHHMCRKIVYHHPENPNIEMFRPLSQYLTDDFFIYLNSLIADYTSSREIENQHKQKNPSQLSCKLTVARERLWPFNVSDCGSYYPEELAQYLESFSEFYRDRFKCRKLQYAHDESNGIIKYTINSVEYFFELNGCQLSLLNLLLTGQKTEQ</sequence>